<evidence type="ECO:0000256" key="6">
    <source>
        <dbReference type="ARBA" id="ARBA00023080"/>
    </source>
</evidence>
<evidence type="ECO:0000256" key="2">
    <source>
        <dbReference type="ARBA" id="ARBA00005142"/>
    </source>
</evidence>
<dbReference type="Gene3D" id="2.70.40.10">
    <property type="match status" value="1"/>
</dbReference>
<dbReference type="GO" id="GO:0046081">
    <property type="term" value="P:dUTP catabolic process"/>
    <property type="evidence" value="ECO:0007669"/>
    <property type="project" value="UniProtKB-UniRule"/>
</dbReference>
<dbReference type="NCBIfam" id="TIGR00576">
    <property type="entry name" value="dut"/>
    <property type="match status" value="1"/>
</dbReference>
<dbReference type="Pfam" id="PF00692">
    <property type="entry name" value="dUTPase"/>
    <property type="match status" value="1"/>
</dbReference>
<name>A0A6J2X224_SITOR</name>
<dbReference type="InParanoid" id="A0A6J2X224"/>
<organism evidence="11 12">
    <name type="scientific">Sitophilus oryzae</name>
    <name type="common">Rice weevil</name>
    <name type="synonym">Curculio oryzae</name>
    <dbReference type="NCBI Taxonomy" id="7048"/>
    <lineage>
        <taxon>Eukaryota</taxon>
        <taxon>Metazoa</taxon>
        <taxon>Ecdysozoa</taxon>
        <taxon>Arthropoda</taxon>
        <taxon>Hexapoda</taxon>
        <taxon>Insecta</taxon>
        <taxon>Pterygota</taxon>
        <taxon>Neoptera</taxon>
        <taxon>Endopterygota</taxon>
        <taxon>Coleoptera</taxon>
        <taxon>Polyphaga</taxon>
        <taxon>Cucujiformia</taxon>
        <taxon>Curculionidae</taxon>
        <taxon>Dryophthorinae</taxon>
        <taxon>Sitophilus</taxon>
    </lineage>
</organism>
<dbReference type="GO" id="GO:0004170">
    <property type="term" value="F:dUTP diphosphatase activity"/>
    <property type="evidence" value="ECO:0007669"/>
    <property type="project" value="UniProtKB-UniRule"/>
</dbReference>
<evidence type="ECO:0000259" key="10">
    <source>
        <dbReference type="Pfam" id="PF00692"/>
    </source>
</evidence>
<evidence type="ECO:0000313" key="12">
    <source>
        <dbReference type="RefSeq" id="XP_030744994.1"/>
    </source>
</evidence>
<feature type="domain" description="dUTPase-like" evidence="10">
    <location>
        <begin position="38"/>
        <end position="163"/>
    </location>
</feature>
<dbReference type="GO" id="GO:0000287">
    <property type="term" value="F:magnesium ion binding"/>
    <property type="evidence" value="ECO:0007669"/>
    <property type="project" value="UniProtKB-UniRule"/>
</dbReference>
<evidence type="ECO:0000256" key="8">
    <source>
        <dbReference type="ARBA" id="ARBA00057946"/>
    </source>
</evidence>
<proteinExistence type="inferred from homology"/>
<comment type="function">
    <text evidence="9">Involved in nucleotide metabolism via production of dUMP, the immediate precursor of thymidine nucleotides, and decreases the intracellular concentration of dUTP so that uracil cannot be incorporated into DNA.</text>
</comment>
<comment type="similarity">
    <text evidence="3 9">Belongs to the dUTPase family.</text>
</comment>
<evidence type="ECO:0000313" key="11">
    <source>
        <dbReference type="Proteomes" id="UP000504635"/>
    </source>
</evidence>
<keyword evidence="6 9" id="KW-0546">Nucleotide metabolism</keyword>
<dbReference type="PANTHER" id="PTHR11241">
    <property type="entry name" value="DEOXYURIDINE 5'-TRIPHOSPHATE NUCLEOTIDOHYDROLASE"/>
    <property type="match status" value="1"/>
</dbReference>
<dbReference type="SUPFAM" id="SSF51283">
    <property type="entry name" value="dUTPase-like"/>
    <property type="match status" value="1"/>
</dbReference>
<dbReference type="Proteomes" id="UP000504635">
    <property type="component" value="Unplaced"/>
</dbReference>
<comment type="pathway">
    <text evidence="2 9">Pyrimidine metabolism; dUMP biosynthesis; dUMP from dCTP (dUTP route): step 2/2.</text>
</comment>
<evidence type="ECO:0000256" key="7">
    <source>
        <dbReference type="ARBA" id="ARBA00047686"/>
    </source>
</evidence>
<dbReference type="RefSeq" id="XP_030744994.1">
    <property type="nucleotide sequence ID" value="XM_030889134.1"/>
</dbReference>
<dbReference type="FunFam" id="2.70.40.10:FF:000004">
    <property type="entry name" value="Deoxyuridine triphosphatase"/>
    <property type="match status" value="1"/>
</dbReference>
<dbReference type="CDD" id="cd07557">
    <property type="entry name" value="trimeric_dUTPase"/>
    <property type="match status" value="1"/>
</dbReference>
<sequence length="164" mass="18008">MSTAAEINEISENTVLKIQQVEKQTVLKYVRTTPAAYAPVKGSARSAGFDLKSIDDCIIPARDRNIVNTGLKIQVPKGCYGRIAPRSGLAINNFIDVGAGVVDEDYRGIVKIVLFNHSENDFIIKRGDRIAQLICERIFYPEVQEVQSICDTERGEGSFGSTGI</sequence>
<keyword evidence="11" id="KW-1185">Reference proteome</keyword>
<comment type="catalytic activity">
    <reaction evidence="7 9">
        <text>dUTP + H2O = dUMP + diphosphate + H(+)</text>
        <dbReference type="Rhea" id="RHEA:10248"/>
        <dbReference type="ChEBI" id="CHEBI:15377"/>
        <dbReference type="ChEBI" id="CHEBI:15378"/>
        <dbReference type="ChEBI" id="CHEBI:33019"/>
        <dbReference type="ChEBI" id="CHEBI:61555"/>
        <dbReference type="ChEBI" id="CHEBI:246422"/>
        <dbReference type="EC" id="3.6.1.23"/>
    </reaction>
</comment>
<dbReference type="PANTHER" id="PTHR11241:SF0">
    <property type="entry name" value="DEOXYURIDINE 5'-TRIPHOSPHATE NUCLEOTIDOHYDROLASE"/>
    <property type="match status" value="1"/>
</dbReference>
<dbReference type="AlphaFoldDB" id="A0A6J2X224"/>
<dbReference type="GO" id="GO:0006226">
    <property type="term" value="P:dUMP biosynthetic process"/>
    <property type="evidence" value="ECO:0007669"/>
    <property type="project" value="UniProtKB-UniRule"/>
</dbReference>
<keyword evidence="4 9" id="KW-0378">Hydrolase</keyword>
<keyword evidence="5 9" id="KW-0460">Magnesium</keyword>
<evidence type="ECO:0000256" key="9">
    <source>
        <dbReference type="RuleBase" id="RU367024"/>
    </source>
</evidence>
<dbReference type="InterPro" id="IPR029054">
    <property type="entry name" value="dUTPase-like"/>
</dbReference>
<dbReference type="EC" id="3.6.1.23" evidence="9"/>
<evidence type="ECO:0000256" key="5">
    <source>
        <dbReference type="ARBA" id="ARBA00022842"/>
    </source>
</evidence>
<dbReference type="UniPathway" id="UPA00610">
    <property type="reaction ID" value="UER00666"/>
</dbReference>
<reference evidence="12" key="1">
    <citation type="submission" date="2025-08" db="UniProtKB">
        <authorList>
            <consortium name="RefSeq"/>
        </authorList>
    </citation>
    <scope>IDENTIFICATION</scope>
    <source>
        <tissue evidence="12">Gonads</tissue>
    </source>
</reference>
<comment type="function">
    <text evidence="8">Catalyzes the cleavage of 2'-deoxyuridine 5'-triphosphate (dUTP) into 2'-deoxyuridine 5'-monophosphate (dUMP) and inorganic pyrophosphate and through its action efficiently prevents uracil misincorporation into DNA and at the same time provides dUMP, the substrate for de novo thymidylate biosynthesis. Inhibits peroxisome proliferator-activated receptor (PPAR) activity by binding of its N-terminal to PPAR, preventing the latter's dimerization with retinoid X receptor. Essential for embryonic development.</text>
</comment>
<dbReference type="OrthoDB" id="419889at2759"/>
<dbReference type="KEGG" id="soy:115874072"/>
<protein>
    <recommendedName>
        <fullName evidence="9">Deoxyuridine 5'-triphosphate nucleotidohydrolase</fullName>
        <shortName evidence="9">dUTPase</shortName>
        <ecNumber evidence="9">3.6.1.23</ecNumber>
    </recommendedName>
    <alternativeName>
        <fullName evidence="9">dUTP pyrophosphatase</fullName>
    </alternativeName>
</protein>
<dbReference type="GeneID" id="115874072"/>
<dbReference type="NCBIfam" id="NF001862">
    <property type="entry name" value="PRK00601.1"/>
    <property type="match status" value="1"/>
</dbReference>
<evidence type="ECO:0000256" key="1">
    <source>
        <dbReference type="ARBA" id="ARBA00001946"/>
    </source>
</evidence>
<dbReference type="InterPro" id="IPR033704">
    <property type="entry name" value="dUTPase_trimeric"/>
</dbReference>
<accession>A0A6J2X224</accession>
<evidence type="ECO:0000256" key="4">
    <source>
        <dbReference type="ARBA" id="ARBA00022801"/>
    </source>
</evidence>
<gene>
    <name evidence="12" type="primary">LOC115874072</name>
</gene>
<dbReference type="InterPro" id="IPR008181">
    <property type="entry name" value="dUTPase"/>
</dbReference>
<keyword evidence="9" id="KW-0479">Metal-binding</keyword>
<dbReference type="InterPro" id="IPR036157">
    <property type="entry name" value="dUTPase-like_sf"/>
</dbReference>
<evidence type="ECO:0000256" key="3">
    <source>
        <dbReference type="ARBA" id="ARBA00006581"/>
    </source>
</evidence>
<comment type="cofactor">
    <cofactor evidence="1 9">
        <name>Mg(2+)</name>
        <dbReference type="ChEBI" id="CHEBI:18420"/>
    </cofactor>
</comment>